<organism evidence="2 3">
    <name type="scientific">Streptomyces griseus subsp. griseus (strain JCM 4626 / CBS 651.72 / NBRC 13350 / KCC S-0626 / ISP 5235)</name>
    <dbReference type="NCBI Taxonomy" id="455632"/>
    <lineage>
        <taxon>Bacteria</taxon>
        <taxon>Bacillati</taxon>
        <taxon>Actinomycetota</taxon>
        <taxon>Actinomycetes</taxon>
        <taxon>Kitasatosporales</taxon>
        <taxon>Streptomycetaceae</taxon>
        <taxon>Streptomyces</taxon>
    </lineage>
</organism>
<dbReference type="EMBL" id="AP009493">
    <property type="protein sequence ID" value="BAG17469.1"/>
    <property type="molecule type" value="Genomic_DNA"/>
</dbReference>
<evidence type="ECO:0000313" key="3">
    <source>
        <dbReference type="Proteomes" id="UP000001685"/>
    </source>
</evidence>
<dbReference type="KEGG" id="sgr:SGR_640"/>
<proteinExistence type="predicted"/>
<keyword evidence="1" id="KW-1133">Transmembrane helix</keyword>
<keyword evidence="1" id="KW-0812">Transmembrane</keyword>
<accession>B1VRQ1</accession>
<protein>
    <recommendedName>
        <fullName evidence="4">AEC family transporter</fullName>
    </recommendedName>
</protein>
<dbReference type="eggNOG" id="COG0679">
    <property type="taxonomic scope" value="Bacteria"/>
</dbReference>
<sequence>MIAALPAAQNLFTHTSHYGVAERFARDSILLSTLLSVPALIAVAALLG</sequence>
<dbReference type="Proteomes" id="UP000001685">
    <property type="component" value="Chromosome"/>
</dbReference>
<feature type="transmembrane region" description="Helical" evidence="1">
    <location>
        <begin position="29"/>
        <end position="47"/>
    </location>
</feature>
<evidence type="ECO:0000313" key="2">
    <source>
        <dbReference type="EMBL" id="BAG17469.1"/>
    </source>
</evidence>
<dbReference type="HOGENOM" id="CLU_3158293_0_0_11"/>
<name>B1VRQ1_STRGG</name>
<reference evidence="3" key="1">
    <citation type="journal article" date="2008" name="J. Bacteriol.">
        <title>Genome sequence of the streptomycin-producing microorganism Streptomyces griseus IFO 13350.</title>
        <authorList>
            <person name="Ohnishi Y."/>
            <person name="Ishikawa J."/>
            <person name="Hara H."/>
            <person name="Suzuki H."/>
            <person name="Ikenoya M."/>
            <person name="Ikeda H."/>
            <person name="Yamashita A."/>
            <person name="Hattori M."/>
            <person name="Horinouchi S."/>
        </authorList>
    </citation>
    <scope>NUCLEOTIDE SEQUENCE [LARGE SCALE GENOMIC DNA]</scope>
    <source>
        <strain evidence="3">JCM 4626 / NBRC 13350</strain>
    </source>
</reference>
<keyword evidence="1" id="KW-0472">Membrane</keyword>
<evidence type="ECO:0000256" key="1">
    <source>
        <dbReference type="SAM" id="Phobius"/>
    </source>
</evidence>
<dbReference type="AlphaFoldDB" id="B1VRQ1"/>
<evidence type="ECO:0008006" key="4">
    <source>
        <dbReference type="Google" id="ProtNLM"/>
    </source>
</evidence>
<gene>
    <name evidence="2" type="ordered locus">SGR_640</name>
</gene>